<evidence type="ECO:0000256" key="1">
    <source>
        <dbReference type="ARBA" id="ARBA00000085"/>
    </source>
</evidence>
<sequence>MMHLESIYLKKDIPEDNLPYIWERFYKVDKSRKSGRSGAGLGMAIVREIFELHHYTYGIESQRDIGTRVWFTIPKQVT</sequence>
<keyword evidence="3" id="KW-0597">Phosphoprotein</keyword>
<comment type="caution">
    <text evidence="8">The sequence shown here is derived from an EMBL/GenBank/DDBJ whole genome shotgun (WGS) entry which is preliminary data.</text>
</comment>
<protein>
    <recommendedName>
        <fullName evidence="2">histidine kinase</fullName>
        <ecNumber evidence="2">2.7.13.3</ecNumber>
    </recommendedName>
</protein>
<dbReference type="InterPro" id="IPR003594">
    <property type="entry name" value="HATPase_dom"/>
</dbReference>
<evidence type="ECO:0000256" key="6">
    <source>
        <dbReference type="ARBA" id="ARBA00023012"/>
    </source>
</evidence>
<evidence type="ECO:0000256" key="4">
    <source>
        <dbReference type="ARBA" id="ARBA00022679"/>
    </source>
</evidence>
<dbReference type="EMBL" id="JAEEGC010000026">
    <property type="protein sequence ID" value="MBV7272567.1"/>
    <property type="molecule type" value="Genomic_DNA"/>
</dbReference>
<dbReference type="PANTHER" id="PTHR45453">
    <property type="entry name" value="PHOSPHATE REGULON SENSOR PROTEIN PHOR"/>
    <property type="match status" value="1"/>
</dbReference>
<dbReference type="Pfam" id="PF02518">
    <property type="entry name" value="HATPase_c"/>
    <property type="match status" value="1"/>
</dbReference>
<dbReference type="GO" id="GO:0016036">
    <property type="term" value="P:cellular response to phosphate starvation"/>
    <property type="evidence" value="ECO:0007669"/>
    <property type="project" value="TreeGrafter"/>
</dbReference>
<dbReference type="GO" id="GO:0000155">
    <property type="term" value="F:phosphorelay sensor kinase activity"/>
    <property type="evidence" value="ECO:0007669"/>
    <property type="project" value="TreeGrafter"/>
</dbReference>
<evidence type="ECO:0000256" key="5">
    <source>
        <dbReference type="ARBA" id="ARBA00022777"/>
    </source>
</evidence>
<proteinExistence type="predicted"/>
<evidence type="ECO:0000313" key="9">
    <source>
        <dbReference type="Proteomes" id="UP000694308"/>
    </source>
</evidence>
<accession>A0A949TLB2</accession>
<dbReference type="RefSeq" id="WP_218319601.1">
    <property type="nucleotide sequence ID" value="NZ_JAEEGC010000026.1"/>
</dbReference>
<reference evidence="8" key="1">
    <citation type="submission" date="2020-12" db="EMBL/GenBank/DDBJ databases">
        <title>Clostridium thailandense sp. nov., a novel acetogenic bacterium isolated from peat land soil in Thailand.</title>
        <authorList>
            <person name="Chaikitkaew S."/>
            <person name="Birkeland N.K."/>
        </authorList>
    </citation>
    <scope>NUCLEOTIDE SEQUENCE</scope>
    <source>
        <strain evidence="8">PL3</strain>
    </source>
</reference>
<dbReference type="PANTHER" id="PTHR45453:SF1">
    <property type="entry name" value="PHOSPHATE REGULON SENSOR PROTEIN PHOR"/>
    <property type="match status" value="1"/>
</dbReference>
<keyword evidence="9" id="KW-1185">Reference proteome</keyword>
<feature type="domain" description="Histidine kinase/HSP90-like ATPase" evidence="7">
    <location>
        <begin position="12"/>
        <end position="76"/>
    </location>
</feature>
<dbReference type="InterPro" id="IPR050351">
    <property type="entry name" value="BphY/WalK/GraS-like"/>
</dbReference>
<dbReference type="AlphaFoldDB" id="A0A949TLB2"/>
<organism evidence="8 9">
    <name type="scientific">Clostridium thailandense</name>
    <dbReference type="NCBI Taxonomy" id="2794346"/>
    <lineage>
        <taxon>Bacteria</taxon>
        <taxon>Bacillati</taxon>
        <taxon>Bacillota</taxon>
        <taxon>Clostridia</taxon>
        <taxon>Eubacteriales</taxon>
        <taxon>Clostridiaceae</taxon>
        <taxon>Clostridium</taxon>
    </lineage>
</organism>
<evidence type="ECO:0000313" key="8">
    <source>
        <dbReference type="EMBL" id="MBV7272567.1"/>
    </source>
</evidence>
<evidence type="ECO:0000259" key="7">
    <source>
        <dbReference type="Pfam" id="PF02518"/>
    </source>
</evidence>
<evidence type="ECO:0000256" key="3">
    <source>
        <dbReference type="ARBA" id="ARBA00022553"/>
    </source>
</evidence>
<dbReference type="GO" id="GO:0005886">
    <property type="term" value="C:plasma membrane"/>
    <property type="evidence" value="ECO:0007669"/>
    <property type="project" value="TreeGrafter"/>
</dbReference>
<keyword evidence="5 8" id="KW-0418">Kinase</keyword>
<name>A0A949TLB2_9CLOT</name>
<gene>
    <name evidence="8" type="ORF">I6U48_06500</name>
</gene>
<dbReference type="EC" id="2.7.13.3" evidence="2"/>
<dbReference type="Proteomes" id="UP000694308">
    <property type="component" value="Unassembled WGS sequence"/>
</dbReference>
<keyword evidence="4" id="KW-0808">Transferase</keyword>
<dbReference type="GO" id="GO:0004721">
    <property type="term" value="F:phosphoprotein phosphatase activity"/>
    <property type="evidence" value="ECO:0007669"/>
    <property type="project" value="TreeGrafter"/>
</dbReference>
<comment type="catalytic activity">
    <reaction evidence="1">
        <text>ATP + protein L-histidine = ADP + protein N-phospho-L-histidine.</text>
        <dbReference type="EC" id="2.7.13.3"/>
    </reaction>
</comment>
<evidence type="ECO:0000256" key="2">
    <source>
        <dbReference type="ARBA" id="ARBA00012438"/>
    </source>
</evidence>
<keyword evidence="6" id="KW-0902">Two-component regulatory system</keyword>